<dbReference type="EMBL" id="JALJOS010000020">
    <property type="protein sequence ID" value="KAK9826525.1"/>
    <property type="molecule type" value="Genomic_DNA"/>
</dbReference>
<evidence type="ECO:0000313" key="4">
    <source>
        <dbReference type="EMBL" id="KAK9826525.1"/>
    </source>
</evidence>
<dbReference type="PANTHER" id="PTHR46581">
    <property type="entry name" value="ARABINOSYLTRANSFERASE RRA3"/>
    <property type="match status" value="1"/>
</dbReference>
<dbReference type="AlphaFoldDB" id="A0AAW1QYJ4"/>
<dbReference type="PANTHER" id="PTHR46581:SF3">
    <property type="entry name" value="ARABINOSYLTRANSFERASE RRA3"/>
    <property type="match status" value="1"/>
</dbReference>
<keyword evidence="2" id="KW-0472">Membrane</keyword>
<evidence type="ECO:0000313" key="5">
    <source>
        <dbReference type="Proteomes" id="UP001438707"/>
    </source>
</evidence>
<reference evidence="4 5" key="1">
    <citation type="journal article" date="2024" name="Nat. Commun.">
        <title>Phylogenomics reveals the evolutionary origins of lichenization in chlorophyte algae.</title>
        <authorList>
            <person name="Puginier C."/>
            <person name="Libourel C."/>
            <person name="Otte J."/>
            <person name="Skaloud P."/>
            <person name="Haon M."/>
            <person name="Grisel S."/>
            <person name="Petersen M."/>
            <person name="Berrin J.G."/>
            <person name="Delaux P.M."/>
            <person name="Dal Grande F."/>
            <person name="Keller J."/>
        </authorList>
    </citation>
    <scope>NUCLEOTIDE SEQUENCE [LARGE SCALE GENOMIC DNA]</scope>
    <source>
        <strain evidence="4 5">SAG 2145</strain>
    </source>
</reference>
<keyword evidence="1" id="KW-0175">Coiled coil</keyword>
<organism evidence="4 5">
    <name type="scientific">Apatococcus lobatus</name>
    <dbReference type="NCBI Taxonomy" id="904363"/>
    <lineage>
        <taxon>Eukaryota</taxon>
        <taxon>Viridiplantae</taxon>
        <taxon>Chlorophyta</taxon>
        <taxon>core chlorophytes</taxon>
        <taxon>Trebouxiophyceae</taxon>
        <taxon>Chlorellales</taxon>
        <taxon>Chlorellaceae</taxon>
        <taxon>Apatococcus</taxon>
    </lineage>
</organism>
<feature type="coiled-coil region" evidence="1">
    <location>
        <begin position="102"/>
        <end position="150"/>
    </location>
</feature>
<dbReference type="GO" id="GO:0016757">
    <property type="term" value="F:glycosyltransferase activity"/>
    <property type="evidence" value="ECO:0007669"/>
    <property type="project" value="InterPro"/>
</dbReference>
<evidence type="ECO:0000256" key="2">
    <source>
        <dbReference type="SAM" id="Phobius"/>
    </source>
</evidence>
<evidence type="ECO:0000256" key="1">
    <source>
        <dbReference type="SAM" id="Coils"/>
    </source>
</evidence>
<keyword evidence="2" id="KW-0812">Transmembrane</keyword>
<comment type="caution">
    <text evidence="4">The sequence shown here is derived from an EMBL/GenBank/DDBJ whole genome shotgun (WGS) entry which is preliminary data.</text>
</comment>
<feature type="transmembrane region" description="Helical" evidence="2">
    <location>
        <begin position="21"/>
        <end position="42"/>
    </location>
</feature>
<dbReference type="GO" id="GO:0080147">
    <property type="term" value="P:root hair cell development"/>
    <property type="evidence" value="ECO:0007669"/>
    <property type="project" value="InterPro"/>
</dbReference>
<dbReference type="InterPro" id="IPR005069">
    <property type="entry name" value="Nucl-diP-sugar_transferase"/>
</dbReference>
<accession>A0AAW1QYJ4</accession>
<dbReference type="InterPro" id="IPR044290">
    <property type="entry name" value="RRA1/2/3"/>
</dbReference>
<dbReference type="Pfam" id="PF03407">
    <property type="entry name" value="Nucleotid_trans"/>
    <property type="match status" value="1"/>
</dbReference>
<dbReference type="Proteomes" id="UP001438707">
    <property type="component" value="Unassembled WGS sequence"/>
</dbReference>
<gene>
    <name evidence="4" type="ORF">WJX74_000302</name>
</gene>
<protein>
    <recommendedName>
        <fullName evidence="3">Nucleotide-diphospho-sugar transferase domain-containing protein</fullName>
    </recommendedName>
</protein>
<keyword evidence="2" id="KW-1133">Transmembrane helix</keyword>
<evidence type="ECO:0000259" key="3">
    <source>
        <dbReference type="Pfam" id="PF03407"/>
    </source>
</evidence>
<sequence length="453" mass="49408">MPERARLQPLRKRRFAAEGLTLQKIFAAVLLGATLGLLASVVRVASQSRVKGAPEPSRSEAITAWQTSQQANLLSDEKHRRELAEQARRQILLESTRLKNDLQHAEAVADAAQHDREAAMAQASQAQNHLDQLSSTVQQLVQRNEQAAKVSLSSDFQEAQAAKLEAQEATKQAHTVTTRVKFGLSSRHDRHSIIHPSSERDASNPKLAGLLRKVAIDQEVLVAICTKEMGPPGGMLSLWGQAVQQAGIDNAIVAALDPDCLRVAEHLRMPAFQPSLQGGAFGATAKFQALSQRDSDVEAASDGFTNATAYGQVKQDEDNKSAPGNPTLKAEMMGLSPGLFFVRPTRASLDLVDLITSRLLARPSANPNKMFNEAILMPTSTQHISPGVHARVLDYMDFINSGTLFSRVKGNPLLETHPPIMIHLSCHADKLPRMHAIINHYINHDSNALSEFS</sequence>
<feature type="domain" description="Nucleotide-diphospho-sugar transferase" evidence="3">
    <location>
        <begin position="287"/>
        <end position="430"/>
    </location>
</feature>
<keyword evidence="5" id="KW-1185">Reference proteome</keyword>
<name>A0AAW1QYJ4_9CHLO</name>
<proteinExistence type="predicted"/>